<evidence type="ECO:0000313" key="11">
    <source>
        <dbReference type="Proteomes" id="UP001295684"/>
    </source>
</evidence>
<keyword evidence="5" id="KW-0029">Amino-acid transport</keyword>
<protein>
    <recommendedName>
        <fullName evidence="12">Sidoreflexin</fullName>
    </recommendedName>
</protein>
<dbReference type="EMBL" id="CAMPGE010016754">
    <property type="protein sequence ID" value="CAI2375290.1"/>
    <property type="molecule type" value="Genomic_DNA"/>
</dbReference>
<comment type="similarity">
    <text evidence="2">Belongs to the sideroflexin family.</text>
</comment>
<feature type="transmembrane region" description="Helical" evidence="9">
    <location>
        <begin position="179"/>
        <end position="199"/>
    </location>
</feature>
<evidence type="ECO:0000256" key="8">
    <source>
        <dbReference type="ARBA" id="ARBA00023136"/>
    </source>
</evidence>
<dbReference type="PANTHER" id="PTHR11153:SF6">
    <property type="entry name" value="SIDEROFLEXIN-5"/>
    <property type="match status" value="1"/>
</dbReference>
<dbReference type="InterPro" id="IPR004686">
    <property type="entry name" value="Mtc"/>
</dbReference>
<accession>A0AAD2CZP9</accession>
<name>A0AAD2CZP9_EUPCR</name>
<keyword evidence="8 9" id="KW-0472">Membrane</keyword>
<evidence type="ECO:0000256" key="6">
    <source>
        <dbReference type="ARBA" id="ARBA00022989"/>
    </source>
</evidence>
<keyword evidence="4 9" id="KW-0812">Transmembrane</keyword>
<dbReference type="AlphaFoldDB" id="A0AAD2CZP9"/>
<feature type="transmembrane region" description="Helical" evidence="9">
    <location>
        <begin position="142"/>
        <end position="159"/>
    </location>
</feature>
<evidence type="ECO:0008006" key="12">
    <source>
        <dbReference type="Google" id="ProtNLM"/>
    </source>
</evidence>
<comment type="subcellular location">
    <subcellularLocation>
        <location evidence="1">Mitochondrion membrane</location>
        <topology evidence="1">Multi-pass membrane protein</topology>
    </subcellularLocation>
</comment>
<comment type="caution">
    <text evidence="10">The sequence shown here is derived from an EMBL/GenBank/DDBJ whole genome shotgun (WGS) entry which is preliminary data.</text>
</comment>
<dbReference type="GO" id="GO:0006865">
    <property type="term" value="P:amino acid transport"/>
    <property type="evidence" value="ECO:0007669"/>
    <property type="project" value="UniProtKB-KW"/>
</dbReference>
<evidence type="ECO:0000256" key="4">
    <source>
        <dbReference type="ARBA" id="ARBA00022692"/>
    </source>
</evidence>
<evidence type="ECO:0000256" key="5">
    <source>
        <dbReference type="ARBA" id="ARBA00022970"/>
    </source>
</evidence>
<proteinExistence type="inferred from homology"/>
<feature type="transmembrane region" description="Helical" evidence="9">
    <location>
        <begin position="273"/>
        <end position="291"/>
    </location>
</feature>
<evidence type="ECO:0000256" key="1">
    <source>
        <dbReference type="ARBA" id="ARBA00004225"/>
    </source>
</evidence>
<keyword evidence="7" id="KW-0496">Mitochondrion</keyword>
<evidence type="ECO:0000256" key="9">
    <source>
        <dbReference type="SAM" id="Phobius"/>
    </source>
</evidence>
<keyword evidence="6 9" id="KW-1133">Transmembrane helix</keyword>
<dbReference type="Pfam" id="PF03820">
    <property type="entry name" value="SFXNs"/>
    <property type="match status" value="1"/>
</dbReference>
<dbReference type="GO" id="GO:1990542">
    <property type="term" value="P:mitochondrial transmembrane transport"/>
    <property type="evidence" value="ECO:0007669"/>
    <property type="project" value="TreeGrafter"/>
</dbReference>
<reference evidence="10" key="1">
    <citation type="submission" date="2023-07" db="EMBL/GenBank/DDBJ databases">
        <authorList>
            <consortium name="AG Swart"/>
            <person name="Singh M."/>
            <person name="Singh A."/>
            <person name="Seah K."/>
            <person name="Emmerich C."/>
        </authorList>
    </citation>
    <scope>NUCLEOTIDE SEQUENCE</scope>
    <source>
        <strain evidence="10">DP1</strain>
    </source>
</reference>
<dbReference type="PANTHER" id="PTHR11153">
    <property type="entry name" value="SIDEROFLEXIN"/>
    <property type="match status" value="1"/>
</dbReference>
<evidence type="ECO:0000313" key="10">
    <source>
        <dbReference type="EMBL" id="CAI2375290.1"/>
    </source>
</evidence>
<organism evidence="10 11">
    <name type="scientific">Euplotes crassus</name>
    <dbReference type="NCBI Taxonomy" id="5936"/>
    <lineage>
        <taxon>Eukaryota</taxon>
        <taxon>Sar</taxon>
        <taxon>Alveolata</taxon>
        <taxon>Ciliophora</taxon>
        <taxon>Intramacronucleata</taxon>
        <taxon>Spirotrichea</taxon>
        <taxon>Hypotrichia</taxon>
        <taxon>Euplotida</taxon>
        <taxon>Euplotidae</taxon>
        <taxon>Moneuplotes</taxon>
    </lineage>
</organism>
<dbReference type="GO" id="GO:0005743">
    <property type="term" value="C:mitochondrial inner membrane"/>
    <property type="evidence" value="ECO:0007669"/>
    <property type="project" value="TreeGrafter"/>
</dbReference>
<evidence type="ECO:0000256" key="2">
    <source>
        <dbReference type="ARBA" id="ARBA00005974"/>
    </source>
</evidence>
<keyword evidence="3" id="KW-0813">Transport</keyword>
<evidence type="ECO:0000256" key="3">
    <source>
        <dbReference type="ARBA" id="ARBA00022448"/>
    </source>
</evidence>
<dbReference type="GO" id="GO:0015075">
    <property type="term" value="F:monoatomic ion transmembrane transporter activity"/>
    <property type="evidence" value="ECO:0007669"/>
    <property type="project" value="InterPro"/>
</dbReference>
<keyword evidence="11" id="KW-1185">Reference proteome</keyword>
<evidence type="ECO:0000256" key="7">
    <source>
        <dbReference type="ARBA" id="ARBA00023128"/>
    </source>
</evidence>
<dbReference type="Proteomes" id="UP001295684">
    <property type="component" value="Unassembled WGS sequence"/>
</dbReference>
<sequence length="326" mass="36905">MAHDLHPNKSKIERRKTTYWERVKILSKTQNPFNFYLPHSTIEKARDLVYNLDTSQNILDKEEVERAKNIVKSAYHPETGELIPRPMRLCSYATMLIPVNFGLLLAKPTIFNTIFWHWFNQTYSAGVNYSNRSISGKFKNKDLITAYCAAIISSISVGLGMRKLLTPIAKKFHGPSQIFINFIVNLSAVGSAGFCNLLVMRSKEMRDGIILRDHEGKERGVSKIIGKKAVLRSAITRFLMPIPPLLLPTLTFYTLERLSLMPKAMFPKMLTQAIIFFIFLACGPTFACALFQQEASTSVSGLESHFQNLIDSSNADIKVLFYNKGL</sequence>
<gene>
    <name evidence="10" type="ORF">ECRASSUSDP1_LOCUS16652</name>
</gene>